<dbReference type="FunFam" id="3.40.1010.10:FF:000001">
    <property type="entry name" value="Siroheme synthase"/>
    <property type="match status" value="1"/>
</dbReference>
<evidence type="ECO:0000259" key="17">
    <source>
        <dbReference type="Pfam" id="PF10414"/>
    </source>
</evidence>
<dbReference type="EMBL" id="CP042301">
    <property type="protein sequence ID" value="QDY99690.1"/>
    <property type="molecule type" value="Genomic_DNA"/>
</dbReference>
<feature type="active site" description="Proton acceptor" evidence="14">
    <location>
        <position position="267"/>
    </location>
</feature>
<evidence type="ECO:0000259" key="16">
    <source>
        <dbReference type="Pfam" id="PF00590"/>
    </source>
</evidence>
<evidence type="ECO:0000256" key="2">
    <source>
        <dbReference type="ARBA" id="ARBA00005879"/>
    </source>
</evidence>
<dbReference type="Pfam" id="PF00590">
    <property type="entry name" value="TP_methylase"/>
    <property type="match status" value="1"/>
</dbReference>
<evidence type="ECO:0000256" key="12">
    <source>
        <dbReference type="ARBA" id="ARBA00025705"/>
    </source>
</evidence>
<dbReference type="InterPro" id="IPR014777">
    <property type="entry name" value="4pyrrole_Mease_sub1"/>
</dbReference>
<dbReference type="InterPro" id="IPR000878">
    <property type="entry name" value="4pyrrol_Mease"/>
</dbReference>
<evidence type="ECO:0000256" key="5">
    <source>
        <dbReference type="ARBA" id="ARBA00022679"/>
    </source>
</evidence>
<dbReference type="InterPro" id="IPR012409">
    <property type="entry name" value="Sirohaem_synth"/>
</dbReference>
<dbReference type="OrthoDB" id="9815856at2"/>
<dbReference type="KEGG" id="niy:FQ775_04485"/>
<sequence length="489" mass="50941">MKTVFRRPSEAAPPRVAPLAVLPVFFDLTGKTAIVAGGSDAAAWKAELLVAAGASVEIVARESALGKEMRRLLAEHGDAMRHADADWRSRPLAGAAMAVADAESDEEARAFAAAARGAGVPWNVIDRPQHCGFQFGSIVNRSPVVVGISTAGAAPVLGQAVRRRIETLLPASLAAWASFARRMRDRVNTLRAPGPGRRAFWETLVDNAFGEPPAQDDAATLRHLIARSGGSAATGHVSFVGAGPGDAEHLTLKAVRALQAADVILFDDLVSDEVLELARREAKRILVGKRAGRPSCRQHEINDMMVKLARAGRRVVRLKSGDPMIFGRAGEEIAVLEQERIGYDVVPGISAGAALAATLGVSLTHRDAARSVRFVTGHSKNGGLPDDIDLAAIAHPAATTIVYMGARTAGELVARLIARGMPMATPCAIGASLGRPDQQVTLSTLANLEGDVAALASGQPIVIGIGRIFASASAAAHQPAPSTLQAAAG</sequence>
<comment type="similarity">
    <text evidence="2 15">Belongs to the precorrin methyltransferase family.</text>
</comment>
<evidence type="ECO:0000256" key="6">
    <source>
        <dbReference type="ARBA" id="ARBA00022691"/>
    </source>
</evidence>
<feature type="active site" description="Proton donor" evidence="14">
    <location>
        <position position="289"/>
    </location>
</feature>
<evidence type="ECO:0000256" key="15">
    <source>
        <dbReference type="RuleBase" id="RU003960"/>
    </source>
</evidence>
<organism evidence="18 19">
    <name type="scientific">Nitratireductor mangrovi</name>
    <dbReference type="NCBI Taxonomy" id="2599600"/>
    <lineage>
        <taxon>Bacteria</taxon>
        <taxon>Pseudomonadati</taxon>
        <taxon>Pseudomonadota</taxon>
        <taxon>Alphaproteobacteria</taxon>
        <taxon>Hyphomicrobiales</taxon>
        <taxon>Phyllobacteriaceae</taxon>
        <taxon>Nitratireductor</taxon>
    </lineage>
</organism>
<accession>A0A5B8KVV9</accession>
<keyword evidence="19" id="KW-1185">Reference proteome</keyword>
<dbReference type="GO" id="GO:0009236">
    <property type="term" value="P:cobalamin biosynthetic process"/>
    <property type="evidence" value="ECO:0007669"/>
    <property type="project" value="UniProtKB-KW"/>
</dbReference>
<comment type="pathway">
    <text evidence="1">Porphyrin-containing compound metabolism; siroheme biosynthesis; sirohydrochlorin from precorrin-2: step 1/1.</text>
</comment>
<dbReference type="Pfam" id="PF10414">
    <property type="entry name" value="CysG_dimeriser"/>
    <property type="match status" value="1"/>
</dbReference>
<dbReference type="NCBIfam" id="NF004790">
    <property type="entry name" value="PRK06136.1"/>
    <property type="match status" value="1"/>
</dbReference>
<dbReference type="GO" id="GO:0051287">
    <property type="term" value="F:NAD binding"/>
    <property type="evidence" value="ECO:0007669"/>
    <property type="project" value="InterPro"/>
</dbReference>
<gene>
    <name evidence="18" type="primary">cobA</name>
    <name evidence="18" type="ORF">FQ775_04485</name>
</gene>
<dbReference type="SUPFAM" id="SSF53790">
    <property type="entry name" value="Tetrapyrrole methylase"/>
    <property type="match status" value="1"/>
</dbReference>
<keyword evidence="8" id="KW-0520">NAD</keyword>
<keyword evidence="10" id="KW-0627">Porphyrin biosynthesis</keyword>
<keyword evidence="11" id="KW-0511">Multifunctional enzyme</keyword>
<dbReference type="NCBIfam" id="TIGR01469">
    <property type="entry name" value="cobA_cysG_Cterm"/>
    <property type="match status" value="1"/>
</dbReference>
<dbReference type="GO" id="GO:0004851">
    <property type="term" value="F:uroporphyrin-III C-methyltransferase activity"/>
    <property type="evidence" value="ECO:0007669"/>
    <property type="project" value="UniProtKB-EC"/>
</dbReference>
<evidence type="ECO:0000256" key="14">
    <source>
        <dbReference type="PIRSR" id="PIRSR036426-1"/>
    </source>
</evidence>
<evidence type="ECO:0000256" key="3">
    <source>
        <dbReference type="ARBA" id="ARBA00022573"/>
    </source>
</evidence>
<evidence type="ECO:0000256" key="11">
    <source>
        <dbReference type="ARBA" id="ARBA00023268"/>
    </source>
</evidence>
<dbReference type="NCBIfam" id="NF007922">
    <property type="entry name" value="PRK10637.1"/>
    <property type="match status" value="1"/>
</dbReference>
<dbReference type="AlphaFoldDB" id="A0A5B8KVV9"/>
<dbReference type="Pfam" id="PF13241">
    <property type="entry name" value="NAD_binding_7"/>
    <property type="match status" value="1"/>
</dbReference>
<evidence type="ECO:0000256" key="9">
    <source>
        <dbReference type="ARBA" id="ARBA00023239"/>
    </source>
</evidence>
<evidence type="ECO:0000256" key="10">
    <source>
        <dbReference type="ARBA" id="ARBA00023244"/>
    </source>
</evidence>
<dbReference type="GO" id="GO:0019354">
    <property type="term" value="P:siroheme biosynthetic process"/>
    <property type="evidence" value="ECO:0007669"/>
    <property type="project" value="UniProtKB-UniPathway"/>
</dbReference>
<keyword evidence="6" id="KW-0949">S-adenosyl-L-methionine</keyword>
<dbReference type="GO" id="GO:0043115">
    <property type="term" value="F:precorrin-2 dehydrogenase activity"/>
    <property type="evidence" value="ECO:0007669"/>
    <property type="project" value="UniProtKB-EC"/>
</dbReference>
<proteinExistence type="inferred from homology"/>
<dbReference type="EC" id="2.1.1.107" evidence="18"/>
<feature type="domain" description="Tetrapyrrole methylase" evidence="16">
    <location>
        <begin position="237"/>
        <end position="448"/>
    </location>
</feature>
<dbReference type="InterPro" id="IPR050161">
    <property type="entry name" value="Siro_Cobalamin_biosynth"/>
</dbReference>
<dbReference type="Gene3D" id="3.30.160.110">
    <property type="entry name" value="Siroheme synthase, domain 2"/>
    <property type="match status" value="1"/>
</dbReference>
<keyword evidence="4 15" id="KW-0489">Methyltransferase</keyword>
<dbReference type="UniPathway" id="UPA00262">
    <property type="reaction ID" value="UER00211"/>
</dbReference>
<protein>
    <submittedName>
        <fullName evidence="18">Uroporphyrinogen-III C-methyltransferase</fullName>
        <ecNumber evidence="18">2.1.1.107</ecNumber>
    </submittedName>
</protein>
<dbReference type="InterPro" id="IPR019478">
    <property type="entry name" value="Sirohaem_synthase_dimer_dom"/>
</dbReference>
<dbReference type="Gene3D" id="1.10.8.210">
    <property type="entry name" value="Sirohaem synthase, dimerisation domain"/>
    <property type="match status" value="1"/>
</dbReference>
<dbReference type="Gene3D" id="3.30.950.10">
    <property type="entry name" value="Methyltransferase, Cobalt-precorrin-4 Transmethylase, Domain 2"/>
    <property type="match status" value="1"/>
</dbReference>
<dbReference type="SUPFAM" id="SSF51735">
    <property type="entry name" value="NAD(P)-binding Rossmann-fold domains"/>
    <property type="match status" value="1"/>
</dbReference>
<comment type="catalytic activity">
    <reaction evidence="13">
        <text>precorrin-2 + NAD(+) = sirohydrochlorin + NADH + 2 H(+)</text>
        <dbReference type="Rhea" id="RHEA:15613"/>
        <dbReference type="ChEBI" id="CHEBI:15378"/>
        <dbReference type="ChEBI" id="CHEBI:57540"/>
        <dbReference type="ChEBI" id="CHEBI:57945"/>
        <dbReference type="ChEBI" id="CHEBI:58351"/>
        <dbReference type="ChEBI" id="CHEBI:58827"/>
        <dbReference type="EC" id="1.3.1.76"/>
    </reaction>
</comment>
<dbReference type="GO" id="GO:0032259">
    <property type="term" value="P:methylation"/>
    <property type="evidence" value="ECO:0007669"/>
    <property type="project" value="UniProtKB-KW"/>
</dbReference>
<dbReference type="NCBIfam" id="TIGR01470">
    <property type="entry name" value="cysG_Nterm"/>
    <property type="match status" value="1"/>
</dbReference>
<keyword evidence="9" id="KW-0456">Lyase</keyword>
<dbReference type="RefSeq" id="WP_146298344.1">
    <property type="nucleotide sequence ID" value="NZ_CP042301.2"/>
</dbReference>
<dbReference type="InterPro" id="IPR037115">
    <property type="entry name" value="Sirohaem_synt_dimer_dom_sf"/>
</dbReference>
<evidence type="ECO:0000256" key="7">
    <source>
        <dbReference type="ARBA" id="ARBA00023002"/>
    </source>
</evidence>
<feature type="domain" description="Sirohaem synthase dimerisation" evidence="17">
    <location>
        <begin position="172"/>
        <end position="225"/>
    </location>
</feature>
<evidence type="ECO:0000256" key="1">
    <source>
        <dbReference type="ARBA" id="ARBA00005010"/>
    </source>
</evidence>
<keyword evidence="5 15" id="KW-0808">Transferase</keyword>
<dbReference type="PROSITE" id="PS00840">
    <property type="entry name" value="SUMT_2"/>
    <property type="match status" value="1"/>
</dbReference>
<comment type="pathway">
    <text evidence="12">Porphyrin-containing compound metabolism; siroheme biosynthesis; precorrin-2 from uroporphyrinogen III: step 1/1.</text>
</comment>
<dbReference type="Proteomes" id="UP000321389">
    <property type="component" value="Chromosome"/>
</dbReference>
<dbReference type="InterPro" id="IPR003043">
    <property type="entry name" value="Uropor_MeTrfase_CS"/>
</dbReference>
<dbReference type="InterPro" id="IPR006366">
    <property type="entry name" value="CobA/CysG_C"/>
</dbReference>
<dbReference type="InterPro" id="IPR035996">
    <property type="entry name" value="4pyrrol_Methylase_sf"/>
</dbReference>
<dbReference type="Gene3D" id="3.40.50.720">
    <property type="entry name" value="NAD(P)-binding Rossmann-like Domain"/>
    <property type="match status" value="1"/>
</dbReference>
<dbReference type="Gene3D" id="3.40.1010.10">
    <property type="entry name" value="Cobalt-precorrin-4 Transmethylase, Domain 1"/>
    <property type="match status" value="1"/>
</dbReference>
<dbReference type="CDD" id="cd11642">
    <property type="entry name" value="SUMT"/>
    <property type="match status" value="1"/>
</dbReference>
<dbReference type="PANTHER" id="PTHR45790">
    <property type="entry name" value="SIROHEME SYNTHASE-RELATED"/>
    <property type="match status" value="1"/>
</dbReference>
<evidence type="ECO:0000256" key="8">
    <source>
        <dbReference type="ARBA" id="ARBA00023027"/>
    </source>
</evidence>
<dbReference type="SUPFAM" id="SSF75615">
    <property type="entry name" value="Siroheme synthase middle domains-like"/>
    <property type="match status" value="1"/>
</dbReference>
<evidence type="ECO:0000256" key="13">
    <source>
        <dbReference type="ARBA" id="ARBA00047561"/>
    </source>
</evidence>
<dbReference type="InterPro" id="IPR006367">
    <property type="entry name" value="Sirohaem_synthase_N"/>
</dbReference>
<name>A0A5B8KVV9_9HYPH</name>
<dbReference type="InterPro" id="IPR036291">
    <property type="entry name" value="NAD(P)-bd_dom_sf"/>
</dbReference>
<dbReference type="PANTHER" id="PTHR45790:SF3">
    <property type="entry name" value="S-ADENOSYL-L-METHIONINE-DEPENDENT UROPORPHYRINOGEN III METHYLTRANSFERASE, CHLOROPLASTIC"/>
    <property type="match status" value="1"/>
</dbReference>
<dbReference type="PIRSF" id="PIRSF036426">
    <property type="entry name" value="Sirohaem_synth"/>
    <property type="match status" value="1"/>
</dbReference>
<evidence type="ECO:0000256" key="4">
    <source>
        <dbReference type="ARBA" id="ARBA00022603"/>
    </source>
</evidence>
<reference evidence="18" key="1">
    <citation type="submission" date="2020-04" db="EMBL/GenBank/DDBJ databases">
        <title>Nitratireductor sp. nov. isolated from mangrove soil.</title>
        <authorList>
            <person name="Ye Y."/>
        </authorList>
    </citation>
    <scope>NUCLEOTIDE SEQUENCE</scope>
    <source>
        <strain evidence="18">SY7</strain>
    </source>
</reference>
<keyword evidence="7" id="KW-0560">Oxidoreductase</keyword>
<evidence type="ECO:0000313" key="18">
    <source>
        <dbReference type="EMBL" id="QDY99690.1"/>
    </source>
</evidence>
<dbReference type="InterPro" id="IPR014776">
    <property type="entry name" value="4pyrrole_Mease_sub2"/>
</dbReference>
<keyword evidence="3" id="KW-0169">Cobalamin biosynthesis</keyword>
<dbReference type="GO" id="GO:0051266">
    <property type="term" value="F:sirohydrochlorin ferrochelatase activity"/>
    <property type="evidence" value="ECO:0007669"/>
    <property type="project" value="InterPro"/>
</dbReference>
<evidence type="ECO:0000313" key="19">
    <source>
        <dbReference type="Proteomes" id="UP000321389"/>
    </source>
</evidence>